<keyword evidence="1" id="KW-0472">Membrane</keyword>
<evidence type="ECO:0008006" key="4">
    <source>
        <dbReference type="Google" id="ProtNLM"/>
    </source>
</evidence>
<proteinExistence type="predicted"/>
<keyword evidence="3" id="KW-1185">Reference proteome</keyword>
<keyword evidence="1" id="KW-0812">Transmembrane</keyword>
<sequence>MWVNEKRRVKELSSSSRSSCSSSSSSCSFLFSSSTSLFSILPLCFFLYSFLLLPPSLDPRSSSSFSFTSFSSFFPTSVLFYSTPVLHYSFTSTHTHARDILRPCIVFQGPVLTPWSSPGAAVLQGRGRGTFRMDDSMPPLSLNLPRICPFEIFFFFCLSSSKCHV</sequence>
<keyword evidence="1" id="KW-1133">Transmembrane helix</keyword>
<protein>
    <recommendedName>
        <fullName evidence="4">Transmembrane protein</fullName>
    </recommendedName>
</protein>
<dbReference type="Proteomes" id="UP000324222">
    <property type="component" value="Unassembled WGS sequence"/>
</dbReference>
<feature type="transmembrane region" description="Helical" evidence="1">
    <location>
        <begin position="27"/>
        <end position="50"/>
    </location>
</feature>
<reference evidence="2 3" key="1">
    <citation type="submission" date="2019-05" db="EMBL/GenBank/DDBJ databases">
        <title>Another draft genome of Portunus trituberculatus and its Hox gene families provides insights of decapod evolution.</title>
        <authorList>
            <person name="Jeong J.-H."/>
            <person name="Song I."/>
            <person name="Kim S."/>
            <person name="Choi T."/>
            <person name="Kim D."/>
            <person name="Ryu S."/>
            <person name="Kim W."/>
        </authorList>
    </citation>
    <scope>NUCLEOTIDE SEQUENCE [LARGE SCALE GENOMIC DNA]</scope>
    <source>
        <tissue evidence="2">Muscle</tissue>
    </source>
</reference>
<gene>
    <name evidence="2" type="ORF">E2C01_068446</name>
</gene>
<name>A0A5B7HNV3_PORTR</name>
<dbReference type="EMBL" id="VSRR010038236">
    <property type="protein sequence ID" value="MPC74100.1"/>
    <property type="molecule type" value="Genomic_DNA"/>
</dbReference>
<comment type="caution">
    <text evidence="2">The sequence shown here is derived from an EMBL/GenBank/DDBJ whole genome shotgun (WGS) entry which is preliminary data.</text>
</comment>
<feature type="transmembrane region" description="Helical" evidence="1">
    <location>
        <begin position="70"/>
        <end position="90"/>
    </location>
</feature>
<accession>A0A5B7HNV3</accession>
<organism evidence="2 3">
    <name type="scientific">Portunus trituberculatus</name>
    <name type="common">Swimming crab</name>
    <name type="synonym">Neptunus trituberculatus</name>
    <dbReference type="NCBI Taxonomy" id="210409"/>
    <lineage>
        <taxon>Eukaryota</taxon>
        <taxon>Metazoa</taxon>
        <taxon>Ecdysozoa</taxon>
        <taxon>Arthropoda</taxon>
        <taxon>Crustacea</taxon>
        <taxon>Multicrustacea</taxon>
        <taxon>Malacostraca</taxon>
        <taxon>Eumalacostraca</taxon>
        <taxon>Eucarida</taxon>
        <taxon>Decapoda</taxon>
        <taxon>Pleocyemata</taxon>
        <taxon>Brachyura</taxon>
        <taxon>Eubrachyura</taxon>
        <taxon>Portunoidea</taxon>
        <taxon>Portunidae</taxon>
        <taxon>Portuninae</taxon>
        <taxon>Portunus</taxon>
    </lineage>
</organism>
<dbReference type="AlphaFoldDB" id="A0A5B7HNV3"/>
<evidence type="ECO:0000313" key="3">
    <source>
        <dbReference type="Proteomes" id="UP000324222"/>
    </source>
</evidence>
<evidence type="ECO:0000256" key="1">
    <source>
        <dbReference type="SAM" id="Phobius"/>
    </source>
</evidence>
<evidence type="ECO:0000313" key="2">
    <source>
        <dbReference type="EMBL" id="MPC74100.1"/>
    </source>
</evidence>